<dbReference type="RefSeq" id="WP_379822197.1">
    <property type="nucleotide sequence ID" value="NZ_JBHUMD010000029.1"/>
</dbReference>
<evidence type="ECO:0000313" key="2">
    <source>
        <dbReference type="Proteomes" id="UP001597480"/>
    </source>
</evidence>
<organism evidence="1 2">
    <name type="scientific">Flavobacterium suzhouense</name>
    <dbReference type="NCBI Taxonomy" id="1529638"/>
    <lineage>
        <taxon>Bacteria</taxon>
        <taxon>Pseudomonadati</taxon>
        <taxon>Bacteroidota</taxon>
        <taxon>Flavobacteriia</taxon>
        <taxon>Flavobacteriales</taxon>
        <taxon>Flavobacteriaceae</taxon>
        <taxon>Flavobacterium</taxon>
    </lineage>
</organism>
<keyword evidence="2" id="KW-1185">Reference proteome</keyword>
<comment type="caution">
    <text evidence="1">The sequence shown here is derived from an EMBL/GenBank/DDBJ whole genome shotgun (WGS) entry which is preliminary data.</text>
</comment>
<sequence>MKITFLRSMLMAAVIVGGLSLTSCKEKTSTEVDTEMETTMDGDTTTTVTETEVDAPGAAHDTTMTDTVTKVK</sequence>
<reference evidence="2" key="1">
    <citation type="journal article" date="2019" name="Int. J. Syst. Evol. Microbiol.">
        <title>The Global Catalogue of Microorganisms (GCM) 10K type strain sequencing project: providing services to taxonomists for standard genome sequencing and annotation.</title>
        <authorList>
            <consortium name="The Broad Institute Genomics Platform"/>
            <consortium name="The Broad Institute Genome Sequencing Center for Infectious Disease"/>
            <person name="Wu L."/>
            <person name="Ma J."/>
        </authorList>
    </citation>
    <scope>NUCLEOTIDE SEQUENCE [LARGE SCALE GENOMIC DNA]</scope>
    <source>
        <strain evidence="2">KCTC 42107</strain>
    </source>
</reference>
<protein>
    <submittedName>
        <fullName evidence="1">Uncharacterized protein</fullName>
    </submittedName>
</protein>
<dbReference type="Proteomes" id="UP001597480">
    <property type="component" value="Unassembled WGS sequence"/>
</dbReference>
<evidence type="ECO:0000313" key="1">
    <source>
        <dbReference type="EMBL" id="MFD2603413.1"/>
    </source>
</evidence>
<dbReference type="PROSITE" id="PS51257">
    <property type="entry name" value="PROKAR_LIPOPROTEIN"/>
    <property type="match status" value="1"/>
</dbReference>
<proteinExistence type="predicted"/>
<dbReference type="EMBL" id="JBHUMD010000029">
    <property type="protein sequence ID" value="MFD2603413.1"/>
    <property type="molecule type" value="Genomic_DNA"/>
</dbReference>
<accession>A0ABW5NZB0</accession>
<gene>
    <name evidence="1" type="ORF">ACFSR3_15220</name>
</gene>
<name>A0ABW5NZB0_9FLAO</name>